<dbReference type="SUPFAM" id="SSF57959">
    <property type="entry name" value="Leucine zipper domain"/>
    <property type="match status" value="1"/>
</dbReference>
<reference evidence="2" key="1">
    <citation type="submission" date="2023-04" db="EMBL/GenBank/DDBJ databases">
        <title>Phytophthora lilii NBRC 32176.</title>
        <authorList>
            <person name="Ichikawa N."/>
            <person name="Sato H."/>
            <person name="Tonouchi N."/>
        </authorList>
    </citation>
    <scope>NUCLEOTIDE SEQUENCE</scope>
    <source>
        <strain evidence="2">NBRC 32176</strain>
    </source>
</reference>
<dbReference type="AlphaFoldDB" id="A0A9W6YHL8"/>
<evidence type="ECO:0000313" key="3">
    <source>
        <dbReference type="Proteomes" id="UP001165083"/>
    </source>
</evidence>
<proteinExistence type="predicted"/>
<name>A0A9W6YHL8_9STRA</name>
<dbReference type="InterPro" id="IPR046347">
    <property type="entry name" value="bZIP_sf"/>
</dbReference>
<keyword evidence="3" id="KW-1185">Reference proteome</keyword>
<sequence length="378" mass="42421">MAASTTNRSSADRKFIVSKSQVLHVVRENAVQGLPELRPPLQFLGSGQQENLSPRKLASVFTRRRDISDSLPDSQSELVSALVPLTELIAAANSSKTPSGAPKTLNTAPTKPKRKRVRAKTARRREQCRNNQARYRDRQRGFVRELQNGVHELRSEIQKLTTQRHTLCYGVQAQHNIWYVAVEYFRLLRYGFLMPLDGLESSRGAGDGQDQECFLRATMAADVAIGEMSGIDALIDQWQRYSSYFVSLHLRQKQMEQQPLGIKASATLSLTITEATIRNVLPHLLPRENTQASENDDEVFLSRLASTLLGQRIDCQCTVRFVWDDSARRVTRLDSSIDLLTPLLRVLGNLADVSYVLGKALLTPAFLIGEMKTCQVKV</sequence>
<feature type="region of interest" description="Disordered" evidence="1">
    <location>
        <begin position="93"/>
        <end position="133"/>
    </location>
</feature>
<accession>A0A9W6YHL8</accession>
<gene>
    <name evidence="2" type="ORF">Plil01_001791300</name>
</gene>
<dbReference type="GO" id="GO:0003700">
    <property type="term" value="F:DNA-binding transcription factor activity"/>
    <property type="evidence" value="ECO:0007669"/>
    <property type="project" value="InterPro"/>
</dbReference>
<evidence type="ECO:0000256" key="1">
    <source>
        <dbReference type="SAM" id="MobiDB-lite"/>
    </source>
</evidence>
<dbReference type="CDD" id="cd14688">
    <property type="entry name" value="bZIP_YAP"/>
    <property type="match status" value="1"/>
</dbReference>
<dbReference type="Proteomes" id="UP001165083">
    <property type="component" value="Unassembled WGS sequence"/>
</dbReference>
<evidence type="ECO:0000313" key="2">
    <source>
        <dbReference type="EMBL" id="GMF65213.1"/>
    </source>
</evidence>
<dbReference type="EMBL" id="BSXW01012452">
    <property type="protein sequence ID" value="GMF65213.1"/>
    <property type="molecule type" value="Genomic_DNA"/>
</dbReference>
<comment type="caution">
    <text evidence="2">The sequence shown here is derived from an EMBL/GenBank/DDBJ whole genome shotgun (WGS) entry which is preliminary data.</text>
</comment>
<protein>
    <submittedName>
        <fullName evidence="2">Unnamed protein product</fullName>
    </submittedName>
</protein>
<feature type="compositionally biased region" description="Basic and acidic residues" evidence="1">
    <location>
        <begin position="124"/>
        <end position="133"/>
    </location>
</feature>
<organism evidence="2 3">
    <name type="scientific">Phytophthora lilii</name>
    <dbReference type="NCBI Taxonomy" id="2077276"/>
    <lineage>
        <taxon>Eukaryota</taxon>
        <taxon>Sar</taxon>
        <taxon>Stramenopiles</taxon>
        <taxon>Oomycota</taxon>
        <taxon>Peronosporomycetes</taxon>
        <taxon>Peronosporales</taxon>
        <taxon>Peronosporaceae</taxon>
        <taxon>Phytophthora</taxon>
    </lineage>
</organism>
<dbReference type="OrthoDB" id="128223at2759"/>
<feature type="compositionally biased region" description="Basic residues" evidence="1">
    <location>
        <begin position="111"/>
        <end position="123"/>
    </location>
</feature>